<reference evidence="2" key="1">
    <citation type="journal article" date="2019" name="Int. J. Syst. Evol. Microbiol.">
        <title>The Global Catalogue of Microorganisms (GCM) 10K type strain sequencing project: providing services to taxonomists for standard genome sequencing and annotation.</title>
        <authorList>
            <consortium name="The Broad Institute Genomics Platform"/>
            <consortium name="The Broad Institute Genome Sequencing Center for Infectious Disease"/>
            <person name="Wu L."/>
            <person name="Ma J."/>
        </authorList>
    </citation>
    <scope>NUCLEOTIDE SEQUENCE [LARGE SCALE GENOMIC DNA]</scope>
    <source>
        <strain evidence="2">JCM 17804</strain>
    </source>
</reference>
<comment type="caution">
    <text evidence="1">The sequence shown here is derived from an EMBL/GenBank/DDBJ whole genome shotgun (WGS) entry which is preliminary data.</text>
</comment>
<organism evidence="1 2">
    <name type="scientific">Variovorax defluvii</name>
    <dbReference type="NCBI Taxonomy" id="913761"/>
    <lineage>
        <taxon>Bacteria</taxon>
        <taxon>Pseudomonadati</taxon>
        <taxon>Pseudomonadota</taxon>
        <taxon>Betaproteobacteria</taxon>
        <taxon>Burkholderiales</taxon>
        <taxon>Comamonadaceae</taxon>
        <taxon>Variovorax</taxon>
    </lineage>
</organism>
<evidence type="ECO:0000313" key="2">
    <source>
        <dbReference type="Proteomes" id="UP001500975"/>
    </source>
</evidence>
<protein>
    <submittedName>
        <fullName evidence="1">Uncharacterized protein</fullName>
    </submittedName>
</protein>
<name>A0ABP8GYC1_9BURK</name>
<evidence type="ECO:0000313" key="1">
    <source>
        <dbReference type="EMBL" id="GAA4331352.1"/>
    </source>
</evidence>
<dbReference type="EMBL" id="BAABGJ010000003">
    <property type="protein sequence ID" value="GAA4331352.1"/>
    <property type="molecule type" value="Genomic_DNA"/>
</dbReference>
<dbReference type="Proteomes" id="UP001500975">
    <property type="component" value="Unassembled WGS sequence"/>
</dbReference>
<keyword evidence="2" id="KW-1185">Reference proteome</keyword>
<proteinExistence type="predicted"/>
<accession>A0ABP8GYC1</accession>
<sequence>MYYMRVQADTQTQTQWSSKGLLRLLRATLPPAGKAPASAAFDAPPQRLTSVQLNELAQKWRRRSAEGDQGADSVAMALELLAERRATERPSRMQAVGRRLSEFMQLS</sequence>
<gene>
    <name evidence="1" type="ORF">GCM10023165_05530</name>
</gene>